<organism evidence="2">
    <name type="scientific">uncultured Caudovirales phage</name>
    <dbReference type="NCBI Taxonomy" id="2100421"/>
    <lineage>
        <taxon>Viruses</taxon>
        <taxon>Duplodnaviria</taxon>
        <taxon>Heunggongvirae</taxon>
        <taxon>Uroviricota</taxon>
        <taxon>Caudoviricetes</taxon>
        <taxon>Peduoviridae</taxon>
        <taxon>Maltschvirus</taxon>
        <taxon>Maltschvirus maltsch</taxon>
    </lineage>
</organism>
<reference evidence="2" key="1">
    <citation type="submission" date="2020-04" db="EMBL/GenBank/DDBJ databases">
        <authorList>
            <person name="Chiriac C."/>
            <person name="Salcher M."/>
            <person name="Ghai R."/>
            <person name="Kavagutti S V."/>
        </authorList>
    </citation>
    <scope>NUCLEOTIDE SEQUENCE</scope>
</reference>
<sequence>MSYSSAVLKDNPILVHTPSVPLDTPLIADDGKAFIIDSTHSETISNTYDILKEYKEDHKFSLEFWIKFSSSKPMVEENVFLEVGSSLSILTSDNRIILDIAGYRAYVEVNDWDETMHIVASYNGHFPSLYVNNKRSSMENFKDISFSDASNDFVFQNSDTAAVVSSFVIYQDELSESRKINHFSWAFQTPDYDKYLTGASIGHFQGKVSGYHINDAHSLSFLNDNLDNINISGNNFYLTKKNISAYSNTTTSSGKTTFASDGYVYVNANRSDMPVDDTAFLFKVYFNKSSSDDGYIFSINHDYGSLYLKKHNASTLKLLYNDTELYSYTVPSTGNLNVAIVINKTTMDFIVDGVSQTAISKPSFGSFNNPILGNDHLYNNAYDNGIKYFSIAKSNVSANTDINSAASHRYTLDLTTDSFQTYVSQVGYAECYFVSSDIAEVMSTIQFISNSTNAKVFASGYSGSSYAIEEVSNNQSIPNYNYTDPVFVKLRVQLKSINNYDNPRVSNLNVYTYTSSEIMSKNSSMSINSDGNSNFYEVNDSKPLLRQDNFGIKLRKSSTDMSAIIIDNKSTSYRSVSMVLRMDDSTATNASGISLMSVNGKSITFSYLSTNTWTLSASAGTLYINGVPYSGVPGNITANEIYHIVWVIDAAQTATLAINPTPSNIYFTFGNIALFSSVLSGTTALYMYDSLYKKATSSITGGTAVTLSESGYSSTTAKWEYATIVR</sequence>
<evidence type="ECO:0000313" key="9">
    <source>
        <dbReference type="EMBL" id="CAB5231431.1"/>
    </source>
</evidence>
<evidence type="ECO:0000313" key="2">
    <source>
        <dbReference type="EMBL" id="CAB4151099.1"/>
    </source>
</evidence>
<accession>A0A6J5N5W0</accession>
<dbReference type="EMBL" id="LR796457">
    <property type="protein sequence ID" value="CAB4145768.1"/>
    <property type="molecule type" value="Genomic_DNA"/>
</dbReference>
<proteinExistence type="predicted"/>
<dbReference type="EMBL" id="LR796915">
    <property type="protein sequence ID" value="CAB4173932.1"/>
    <property type="molecule type" value="Genomic_DNA"/>
</dbReference>
<dbReference type="EMBL" id="LR796983">
    <property type="protein sequence ID" value="CAB4179756.1"/>
    <property type="molecule type" value="Genomic_DNA"/>
</dbReference>
<evidence type="ECO:0000313" key="4">
    <source>
        <dbReference type="EMBL" id="CAB4179756.1"/>
    </source>
</evidence>
<name>A0A6J5N5W0_9CAUD</name>
<evidence type="ECO:0000313" key="5">
    <source>
        <dbReference type="EMBL" id="CAB4185884.1"/>
    </source>
</evidence>
<dbReference type="InterPro" id="IPR013320">
    <property type="entry name" value="ConA-like_dom_sf"/>
</dbReference>
<gene>
    <name evidence="4" type="ORF">UFOVP1032_82</name>
    <name evidence="5" type="ORF">UFOVP1125_150</name>
    <name evidence="6" type="ORF">UFOVP1173_96</name>
    <name evidence="7" type="ORF">UFOVP1241_14</name>
    <name evidence="8" type="ORF">UFOVP1491_82</name>
    <name evidence="9" type="ORF">UFOVP1579_82</name>
    <name evidence="1" type="ORF">UFOVP485_39</name>
    <name evidence="2" type="ORF">UFOVP575_143</name>
    <name evidence="3" type="ORF">UFOVP963_17</name>
</gene>
<evidence type="ECO:0000313" key="1">
    <source>
        <dbReference type="EMBL" id="CAB4145768.1"/>
    </source>
</evidence>
<evidence type="ECO:0008006" key="10">
    <source>
        <dbReference type="Google" id="ProtNLM"/>
    </source>
</evidence>
<evidence type="ECO:0000313" key="8">
    <source>
        <dbReference type="EMBL" id="CAB4217763.1"/>
    </source>
</evidence>
<evidence type="ECO:0000313" key="6">
    <source>
        <dbReference type="EMBL" id="CAB4188987.1"/>
    </source>
</evidence>
<dbReference type="EMBL" id="LR797131">
    <property type="protein sequence ID" value="CAB4188987.1"/>
    <property type="molecule type" value="Genomic_DNA"/>
</dbReference>
<evidence type="ECO:0000313" key="7">
    <source>
        <dbReference type="EMBL" id="CAB4192286.1"/>
    </source>
</evidence>
<dbReference type="SUPFAM" id="SSF49899">
    <property type="entry name" value="Concanavalin A-like lectins/glucanases"/>
    <property type="match status" value="1"/>
</dbReference>
<dbReference type="EMBL" id="LR797080">
    <property type="protein sequence ID" value="CAB4185884.1"/>
    <property type="molecule type" value="Genomic_DNA"/>
</dbReference>
<dbReference type="EMBL" id="LR798431">
    <property type="protein sequence ID" value="CAB5231431.1"/>
    <property type="molecule type" value="Genomic_DNA"/>
</dbReference>
<protein>
    <recommendedName>
        <fullName evidence="10">Concanavalin A-like lectin/glucanases superfamily</fullName>
    </recommendedName>
</protein>
<dbReference type="Gene3D" id="2.60.120.200">
    <property type="match status" value="1"/>
</dbReference>
<dbReference type="EMBL" id="LR797455">
    <property type="protein sequence ID" value="CAB4217763.1"/>
    <property type="molecule type" value="Genomic_DNA"/>
</dbReference>
<dbReference type="EMBL" id="LR796551">
    <property type="protein sequence ID" value="CAB4151099.1"/>
    <property type="molecule type" value="Genomic_DNA"/>
</dbReference>
<dbReference type="EMBL" id="LR797188">
    <property type="protein sequence ID" value="CAB4192286.1"/>
    <property type="molecule type" value="Genomic_DNA"/>
</dbReference>
<evidence type="ECO:0000313" key="3">
    <source>
        <dbReference type="EMBL" id="CAB4173932.1"/>
    </source>
</evidence>